<keyword evidence="2 5" id="KW-0812">Transmembrane</keyword>
<keyword evidence="3 5" id="KW-1133">Transmembrane helix</keyword>
<organism evidence="7 8">
    <name type="scientific">Herbihabitans rhizosphaerae</name>
    <dbReference type="NCBI Taxonomy" id="1872711"/>
    <lineage>
        <taxon>Bacteria</taxon>
        <taxon>Bacillati</taxon>
        <taxon>Actinomycetota</taxon>
        <taxon>Actinomycetes</taxon>
        <taxon>Pseudonocardiales</taxon>
        <taxon>Pseudonocardiaceae</taxon>
        <taxon>Herbihabitans</taxon>
    </lineage>
</organism>
<sequence>MGRLAAVIDLVARLGLAVVLLVSGVLKIADPGQTYLAVRAYDVLPDALVRPAATVLPLAELALGALLLIGLGTRVVAVLSVLLLVVLTAGVAQAWARGLSIDCGCFGGGGEVAAGQTEYPLEIARDLVFLAMAGWLVARPRSRLSVDGVLGARAGGEVVRKGADW</sequence>
<comment type="subcellular location">
    <subcellularLocation>
        <location evidence="1">Membrane</location>
        <topology evidence="1">Multi-pass membrane protein</topology>
    </subcellularLocation>
</comment>
<dbReference type="Pfam" id="PF07291">
    <property type="entry name" value="MauE"/>
    <property type="match status" value="1"/>
</dbReference>
<proteinExistence type="predicted"/>
<evidence type="ECO:0000313" key="8">
    <source>
        <dbReference type="Proteomes" id="UP000294257"/>
    </source>
</evidence>
<dbReference type="EMBL" id="SGWQ01000010">
    <property type="protein sequence ID" value="RZS33983.1"/>
    <property type="molecule type" value="Genomic_DNA"/>
</dbReference>
<dbReference type="GO" id="GO:0030416">
    <property type="term" value="P:methylamine metabolic process"/>
    <property type="evidence" value="ECO:0007669"/>
    <property type="project" value="InterPro"/>
</dbReference>
<keyword evidence="8" id="KW-1185">Reference proteome</keyword>
<evidence type="ECO:0000256" key="5">
    <source>
        <dbReference type="SAM" id="Phobius"/>
    </source>
</evidence>
<feature type="transmembrane region" description="Helical" evidence="5">
    <location>
        <begin position="7"/>
        <end position="28"/>
    </location>
</feature>
<evidence type="ECO:0000256" key="2">
    <source>
        <dbReference type="ARBA" id="ARBA00022692"/>
    </source>
</evidence>
<keyword evidence="4 5" id="KW-0472">Membrane</keyword>
<feature type="domain" description="Methylamine utilisation protein MauE" evidence="6">
    <location>
        <begin position="8"/>
        <end position="138"/>
    </location>
</feature>
<feature type="transmembrane region" description="Helical" evidence="5">
    <location>
        <begin position="76"/>
        <end position="96"/>
    </location>
</feature>
<evidence type="ECO:0000256" key="1">
    <source>
        <dbReference type="ARBA" id="ARBA00004141"/>
    </source>
</evidence>
<evidence type="ECO:0000313" key="7">
    <source>
        <dbReference type="EMBL" id="RZS33983.1"/>
    </source>
</evidence>
<dbReference type="Proteomes" id="UP000294257">
    <property type="component" value="Unassembled WGS sequence"/>
</dbReference>
<feature type="transmembrane region" description="Helical" evidence="5">
    <location>
        <begin position="48"/>
        <end position="69"/>
    </location>
</feature>
<comment type="caution">
    <text evidence="7">The sequence shown here is derived from an EMBL/GenBank/DDBJ whole genome shotgun (WGS) entry which is preliminary data.</text>
</comment>
<evidence type="ECO:0000259" key="6">
    <source>
        <dbReference type="Pfam" id="PF07291"/>
    </source>
</evidence>
<protein>
    <submittedName>
        <fullName evidence="7">Methylamine utilization protein MauE</fullName>
    </submittedName>
</protein>
<evidence type="ECO:0000256" key="3">
    <source>
        <dbReference type="ARBA" id="ARBA00022989"/>
    </source>
</evidence>
<gene>
    <name evidence="7" type="ORF">EV193_110133</name>
</gene>
<reference evidence="7 8" key="1">
    <citation type="submission" date="2019-02" db="EMBL/GenBank/DDBJ databases">
        <title>Genomic Encyclopedia of Type Strains, Phase IV (KMG-IV): sequencing the most valuable type-strain genomes for metagenomic binning, comparative biology and taxonomic classification.</title>
        <authorList>
            <person name="Goeker M."/>
        </authorList>
    </citation>
    <scope>NUCLEOTIDE SEQUENCE [LARGE SCALE GENOMIC DNA]</scope>
    <source>
        <strain evidence="7 8">DSM 101727</strain>
    </source>
</reference>
<accession>A0A4Q7KFJ3</accession>
<evidence type="ECO:0000256" key="4">
    <source>
        <dbReference type="ARBA" id="ARBA00023136"/>
    </source>
</evidence>
<name>A0A4Q7KFJ3_9PSEU</name>
<dbReference type="AlphaFoldDB" id="A0A4Q7KFJ3"/>
<dbReference type="InterPro" id="IPR009908">
    <property type="entry name" value="Methylamine_util_MauE"/>
</dbReference>
<dbReference type="UniPathway" id="UPA00895"/>
<dbReference type="GO" id="GO:0016020">
    <property type="term" value="C:membrane"/>
    <property type="evidence" value="ECO:0007669"/>
    <property type="project" value="UniProtKB-SubCell"/>
</dbReference>